<evidence type="ECO:0000313" key="3">
    <source>
        <dbReference type="Proteomes" id="UP000053923"/>
    </source>
</evidence>
<dbReference type="Proteomes" id="UP000053923">
    <property type="component" value="Unassembled WGS sequence"/>
</dbReference>
<comment type="caution">
    <text evidence="2">The sequence shown here is derived from an EMBL/GenBank/DDBJ whole genome shotgun (WGS) entry which is preliminary data.</text>
</comment>
<sequence>MDQGRVLEAFRLEAGELSRAVAGLSESEWDRPTRCEPWSVRELLGHVRVVIAWLPQMLGGLAPDKAEVSAAQYYRPDDRFSPQTNAARIGLAQNHAAEHANGAALAADFAATWRQVDQMCQDEPEDRVVRTRHGDAMLLSEFLLTRVVEVAVHGLDLADALGREPWLTPEAGVAVLELLLGPEQLDAAGELGWDGPTFLRKVTGRATLDATETAQVGRLGIRWITLG</sequence>
<accession>A0A0X3VGS2</accession>
<evidence type="ECO:0000259" key="1">
    <source>
        <dbReference type="Pfam" id="PF11716"/>
    </source>
</evidence>
<keyword evidence="3" id="KW-1185">Reference proteome</keyword>
<proteinExistence type="predicted"/>
<dbReference type="Pfam" id="PF11716">
    <property type="entry name" value="MDMPI_N"/>
    <property type="match status" value="1"/>
</dbReference>
<reference evidence="3" key="1">
    <citation type="submission" date="2015-10" db="EMBL/GenBank/DDBJ databases">
        <authorList>
            <person name="Ju K.-S."/>
            <person name="Doroghazi J.R."/>
            <person name="Metcalf W.W."/>
        </authorList>
    </citation>
    <scope>NUCLEOTIDE SEQUENCE [LARGE SCALE GENOMIC DNA]</scope>
    <source>
        <strain evidence="3">NRRL 3151</strain>
    </source>
</reference>
<dbReference type="InterPro" id="IPR034660">
    <property type="entry name" value="DinB/YfiT-like"/>
</dbReference>
<protein>
    <recommendedName>
        <fullName evidence="1">Mycothiol-dependent maleylpyruvate isomerase metal-binding domain-containing protein</fullName>
    </recommendedName>
</protein>
<gene>
    <name evidence="2" type="ORF">ADL12_07600</name>
</gene>
<name>A0A0X3VGS2_9ACTN</name>
<dbReference type="InterPro" id="IPR017517">
    <property type="entry name" value="Maleyloyr_isom"/>
</dbReference>
<dbReference type="EMBL" id="LLZG01000036">
    <property type="protein sequence ID" value="KUL43452.1"/>
    <property type="molecule type" value="Genomic_DNA"/>
</dbReference>
<dbReference type="Gene3D" id="1.20.120.450">
    <property type="entry name" value="dinb family like domain"/>
    <property type="match status" value="1"/>
</dbReference>
<dbReference type="RefSeq" id="WP_062699886.1">
    <property type="nucleotide sequence ID" value="NZ_LLZG01000036.1"/>
</dbReference>
<dbReference type="SUPFAM" id="SSF109854">
    <property type="entry name" value="DinB/YfiT-like putative metalloenzymes"/>
    <property type="match status" value="1"/>
</dbReference>
<dbReference type="GO" id="GO:0046872">
    <property type="term" value="F:metal ion binding"/>
    <property type="evidence" value="ECO:0007669"/>
    <property type="project" value="InterPro"/>
</dbReference>
<dbReference type="NCBIfam" id="TIGR03083">
    <property type="entry name" value="maleylpyruvate isomerase family mycothiol-dependent enzyme"/>
    <property type="match status" value="1"/>
</dbReference>
<dbReference type="OrthoDB" id="3677409at2"/>
<feature type="domain" description="Mycothiol-dependent maleylpyruvate isomerase metal-binding" evidence="1">
    <location>
        <begin position="10"/>
        <end position="158"/>
    </location>
</feature>
<evidence type="ECO:0000313" key="2">
    <source>
        <dbReference type="EMBL" id="KUL43452.1"/>
    </source>
</evidence>
<dbReference type="InterPro" id="IPR024344">
    <property type="entry name" value="MDMPI_metal-binding"/>
</dbReference>
<organism evidence="2 3">
    <name type="scientific">Streptomyces regalis</name>
    <dbReference type="NCBI Taxonomy" id="68262"/>
    <lineage>
        <taxon>Bacteria</taxon>
        <taxon>Bacillati</taxon>
        <taxon>Actinomycetota</taxon>
        <taxon>Actinomycetes</taxon>
        <taxon>Kitasatosporales</taxon>
        <taxon>Streptomycetaceae</taxon>
        <taxon>Streptomyces</taxon>
    </lineage>
</organism>
<dbReference type="AlphaFoldDB" id="A0A0X3VGS2"/>